<dbReference type="PANTHER" id="PTHR48472">
    <property type="entry name" value="TC1-LIKE TRANSPOSASE DDE DOMAIN-CONTAINING PROTEIN"/>
    <property type="match status" value="1"/>
</dbReference>
<evidence type="ECO:0000313" key="3">
    <source>
        <dbReference type="Proteomes" id="UP000054564"/>
    </source>
</evidence>
<name>A0A0L0UKJ7_9BASI</name>
<dbReference type="PANTHER" id="PTHR48472:SF1">
    <property type="entry name" value="TC1-LIKE TRANSPOSASE DDE DOMAIN-CONTAINING PROTEIN"/>
    <property type="match status" value="1"/>
</dbReference>
<gene>
    <name evidence="2" type="ORF">PSTG_19350</name>
</gene>
<sequence length="107" mass="11650">MGLTSLHENLVRNLTITLKKANTVSIRKSLRQKFQYIAQMANVPAEFLVFTAAALLAREVGIDPHKMRYVAFEGGGAVQKHRYPGAGASTGNAPRPLSSHHRPLVAS</sequence>
<dbReference type="AlphaFoldDB" id="A0A0L0UKJ7"/>
<reference evidence="3" key="1">
    <citation type="submission" date="2014-03" db="EMBL/GenBank/DDBJ databases">
        <title>The Genome Sequence of Puccinia striiformis f. sp. tritici PST-78.</title>
        <authorList>
            <consortium name="The Broad Institute Genome Sequencing Platform"/>
            <person name="Cuomo C."/>
            <person name="Hulbert S."/>
            <person name="Chen X."/>
            <person name="Walker B."/>
            <person name="Young S.K."/>
            <person name="Zeng Q."/>
            <person name="Gargeya S."/>
            <person name="Fitzgerald M."/>
            <person name="Haas B."/>
            <person name="Abouelleil A."/>
            <person name="Alvarado L."/>
            <person name="Arachchi H.M."/>
            <person name="Berlin A.M."/>
            <person name="Chapman S.B."/>
            <person name="Goldberg J."/>
            <person name="Griggs A."/>
            <person name="Gujja S."/>
            <person name="Hansen M."/>
            <person name="Howarth C."/>
            <person name="Imamovic A."/>
            <person name="Larimer J."/>
            <person name="McCowan C."/>
            <person name="Montmayeur A."/>
            <person name="Murphy C."/>
            <person name="Neiman D."/>
            <person name="Pearson M."/>
            <person name="Priest M."/>
            <person name="Roberts A."/>
            <person name="Saif S."/>
            <person name="Shea T."/>
            <person name="Sisk P."/>
            <person name="Sykes S."/>
            <person name="Wortman J."/>
            <person name="Nusbaum C."/>
            <person name="Birren B."/>
        </authorList>
    </citation>
    <scope>NUCLEOTIDE SEQUENCE [LARGE SCALE GENOMIC DNA]</scope>
    <source>
        <strain evidence="3">race PST-78</strain>
    </source>
</reference>
<proteinExistence type="predicted"/>
<protein>
    <submittedName>
        <fullName evidence="2">Uncharacterized protein</fullName>
    </submittedName>
</protein>
<dbReference type="Proteomes" id="UP000054564">
    <property type="component" value="Unassembled WGS sequence"/>
</dbReference>
<evidence type="ECO:0000256" key="1">
    <source>
        <dbReference type="SAM" id="MobiDB-lite"/>
    </source>
</evidence>
<organism evidence="2 3">
    <name type="scientific">Puccinia striiformis f. sp. tritici PST-78</name>
    <dbReference type="NCBI Taxonomy" id="1165861"/>
    <lineage>
        <taxon>Eukaryota</taxon>
        <taxon>Fungi</taxon>
        <taxon>Dikarya</taxon>
        <taxon>Basidiomycota</taxon>
        <taxon>Pucciniomycotina</taxon>
        <taxon>Pucciniomycetes</taxon>
        <taxon>Pucciniales</taxon>
        <taxon>Pucciniaceae</taxon>
        <taxon>Puccinia</taxon>
    </lineage>
</organism>
<accession>A0A0L0UKJ7</accession>
<evidence type="ECO:0000313" key="2">
    <source>
        <dbReference type="EMBL" id="KNE87269.1"/>
    </source>
</evidence>
<keyword evidence="3" id="KW-1185">Reference proteome</keyword>
<comment type="caution">
    <text evidence="2">The sequence shown here is derived from an EMBL/GenBank/DDBJ whole genome shotgun (WGS) entry which is preliminary data.</text>
</comment>
<dbReference type="EMBL" id="AJIL01006059">
    <property type="protein sequence ID" value="KNE87269.1"/>
    <property type="molecule type" value="Genomic_DNA"/>
</dbReference>
<feature type="compositionally biased region" description="Basic residues" evidence="1">
    <location>
        <begin position="98"/>
        <end position="107"/>
    </location>
</feature>
<feature type="region of interest" description="Disordered" evidence="1">
    <location>
        <begin position="82"/>
        <end position="107"/>
    </location>
</feature>